<proteinExistence type="predicted"/>
<gene>
    <name evidence="2" type="ORF">KR76_00037</name>
</gene>
<evidence type="ECO:0000313" key="2">
    <source>
        <dbReference type="EMBL" id="AJR18115.1"/>
    </source>
</evidence>
<dbReference type="AlphaFoldDB" id="A0A0C5XA39"/>
<dbReference type="STRING" id="2045.KR76_00037"/>
<keyword evidence="3" id="KW-1185">Reference proteome</keyword>
<keyword evidence="2" id="KW-0489">Methyltransferase</keyword>
<accession>A0A0C5XA39</accession>
<dbReference type="HOGENOM" id="CLU_1894039_0_0_11"/>
<evidence type="ECO:0000313" key="3">
    <source>
        <dbReference type="Proteomes" id="UP000030300"/>
    </source>
</evidence>
<dbReference type="GO" id="GO:0032259">
    <property type="term" value="P:methylation"/>
    <property type="evidence" value="ECO:0007669"/>
    <property type="project" value="UniProtKB-KW"/>
</dbReference>
<dbReference type="Proteomes" id="UP000030300">
    <property type="component" value="Chromosome"/>
</dbReference>
<keyword evidence="2" id="KW-0808">Transferase</keyword>
<feature type="region of interest" description="Disordered" evidence="1">
    <location>
        <begin position="1"/>
        <end position="40"/>
    </location>
</feature>
<dbReference type="GO" id="GO:0003886">
    <property type="term" value="F:DNA (cytosine-5-)-methyltransferase activity"/>
    <property type="evidence" value="ECO:0007669"/>
    <property type="project" value="UniProtKB-EC"/>
</dbReference>
<organism evidence="2 3">
    <name type="scientific">Nocardioides simplex</name>
    <name type="common">Arthrobacter simplex</name>
    <dbReference type="NCBI Taxonomy" id="2045"/>
    <lineage>
        <taxon>Bacteria</taxon>
        <taxon>Bacillati</taxon>
        <taxon>Actinomycetota</taxon>
        <taxon>Actinomycetes</taxon>
        <taxon>Propionibacteriales</taxon>
        <taxon>Nocardioidaceae</taxon>
        <taxon>Pimelobacter</taxon>
    </lineage>
</organism>
<sequence length="134" mass="14442">MLPSAINLLPTPTAGDSKQSGSAGYDSGHDGTTLTDAAVRQPDRWGEYGPAIRRWEAITRPAPEPTKLNAEGNPKLSDEFDEWLMGLLAGWITDVPGITWNEVLKACGNGVLPQQAVAGLRFLREMARWGQVAA</sequence>
<reference evidence="2 3" key="1">
    <citation type="journal article" date="2015" name="Genome Announc.">
        <title>Complete Genome Sequence of Steroid-Transforming Nocardioides simplex VKM Ac-2033D.</title>
        <authorList>
            <person name="Shtratnikova V.Y."/>
            <person name="Schelkunov M.I."/>
            <person name="Pekov Y.A."/>
            <person name="Fokina V.V."/>
            <person name="Logacheva M.D."/>
            <person name="Sokolov S.L."/>
            <person name="Bragin E.Y."/>
            <person name="Ashapkin V.V."/>
            <person name="Donova M.V."/>
        </authorList>
    </citation>
    <scope>NUCLEOTIDE SEQUENCE [LARGE SCALE GENOMIC DNA]</scope>
    <source>
        <strain evidence="2 3">VKM Ac-2033D</strain>
    </source>
</reference>
<protein>
    <submittedName>
        <fullName evidence="2">DNA-cytosine methyltransferase</fullName>
        <ecNumber evidence="2">2.1.1.37</ecNumber>
    </submittedName>
</protein>
<name>A0A0C5XA39_NOCSI</name>
<evidence type="ECO:0000256" key="1">
    <source>
        <dbReference type="SAM" id="MobiDB-lite"/>
    </source>
</evidence>
<dbReference type="EC" id="2.1.1.37" evidence="2"/>
<dbReference type="KEGG" id="psim:KR76_00037"/>
<dbReference type="EMBL" id="CP009896">
    <property type="protein sequence ID" value="AJR18115.1"/>
    <property type="molecule type" value="Genomic_DNA"/>
</dbReference>